<accession>A0A2S8GG77</accession>
<evidence type="ECO:0000313" key="2">
    <source>
        <dbReference type="EMBL" id="PQO43472.1"/>
    </source>
</evidence>
<gene>
    <name evidence="2" type="ORF">C5Y93_22725</name>
</gene>
<dbReference type="Pfam" id="PF13271">
    <property type="entry name" value="DUF4062"/>
    <property type="match status" value="1"/>
</dbReference>
<dbReference type="RefSeq" id="WP_105337758.1">
    <property type="nucleotide sequence ID" value="NZ_PUHZ01000023.1"/>
</dbReference>
<comment type="caution">
    <text evidence="2">The sequence shown here is derived from an EMBL/GenBank/DDBJ whole genome shotgun (WGS) entry which is preliminary data.</text>
</comment>
<proteinExistence type="predicted"/>
<dbReference type="Proteomes" id="UP000237819">
    <property type="component" value="Unassembled WGS sequence"/>
</dbReference>
<dbReference type="EMBL" id="PUHZ01000023">
    <property type="protein sequence ID" value="PQO43472.1"/>
    <property type="molecule type" value="Genomic_DNA"/>
</dbReference>
<dbReference type="AlphaFoldDB" id="A0A2S8GG77"/>
<evidence type="ECO:0000313" key="3">
    <source>
        <dbReference type="Proteomes" id="UP000237819"/>
    </source>
</evidence>
<sequence length="459" mass="51116">MAVDKRYQVFVSSTYKDQIAERRELMQALLELDCFPAGMELFPAADDDQWTLIKSVIDDCDYYVVVVKGRYGSTHPKTGISYTEMEYDYALETGKPIIGFIHSEPEKLPQDECEQDAEGRAKLDLFRAKVQGKPVKYWKSPAELGGVASRSLTQLIKNKPAVGWVRADQAVSASEITTRDQKIEDLEAKVHDLLARLPVQDLSLSPESTRLLEEAAKDKNGTITALQHASGLTISTNGIVFLDQGNGLNAAIWIEAIAELEGHGFLARRADGGFGYRVTLAGYEFVRKSGTDEIDKCIFDLPVDVLSYFHELSRPRNEGWISAAHFDGMTNSRETARYREFVEELVEVGALDLSYSKYNLTRLGFQIADRLWELVILRAIAEHAGGEEVFVESGAIARIAVLTDGKREADELQRYLANMASTGFVEAVLEGETITAAKLLVAGDSFLERYVEIKLTDTY</sequence>
<reference evidence="2 3" key="1">
    <citation type="submission" date="2018-02" db="EMBL/GenBank/DDBJ databases">
        <title>Comparative genomes isolates from brazilian mangrove.</title>
        <authorList>
            <person name="Araujo J.E."/>
            <person name="Taketani R.G."/>
            <person name="Silva M.C.P."/>
            <person name="Loureco M.V."/>
            <person name="Andreote F.D."/>
        </authorList>
    </citation>
    <scope>NUCLEOTIDE SEQUENCE [LARGE SCALE GENOMIC DNA]</scope>
    <source>
        <strain evidence="2 3">Nap-Phe MGV</strain>
    </source>
</reference>
<feature type="domain" description="DUF4062" evidence="1">
    <location>
        <begin position="8"/>
        <end position="90"/>
    </location>
</feature>
<name>A0A2S8GG77_9BACT</name>
<organism evidence="2 3">
    <name type="scientific">Blastopirellula marina</name>
    <dbReference type="NCBI Taxonomy" id="124"/>
    <lineage>
        <taxon>Bacteria</taxon>
        <taxon>Pseudomonadati</taxon>
        <taxon>Planctomycetota</taxon>
        <taxon>Planctomycetia</taxon>
        <taxon>Pirellulales</taxon>
        <taxon>Pirellulaceae</taxon>
        <taxon>Blastopirellula</taxon>
    </lineage>
</organism>
<protein>
    <recommendedName>
        <fullName evidence="1">DUF4062 domain-containing protein</fullName>
    </recommendedName>
</protein>
<dbReference type="InterPro" id="IPR025139">
    <property type="entry name" value="DUF4062"/>
</dbReference>
<dbReference type="OrthoDB" id="72299at2"/>
<evidence type="ECO:0000259" key="1">
    <source>
        <dbReference type="Pfam" id="PF13271"/>
    </source>
</evidence>